<gene>
    <name evidence="6" type="ORF">COS99_00280</name>
</gene>
<dbReference type="GO" id="GO:0003824">
    <property type="term" value="F:catalytic activity"/>
    <property type="evidence" value="ECO:0007669"/>
    <property type="project" value="InterPro"/>
</dbReference>
<feature type="domain" description="Alpha-amylase/4-alpha-glucanotransferase central" evidence="4">
    <location>
        <begin position="283"/>
        <end position="367"/>
    </location>
</feature>
<evidence type="ECO:0000259" key="3">
    <source>
        <dbReference type="Pfam" id="PF03065"/>
    </source>
</evidence>
<dbReference type="InterPro" id="IPR011013">
    <property type="entry name" value="Gal_mutarotase_sf_dom"/>
</dbReference>
<name>A0A2J0KVA4_9BACT</name>
<evidence type="ECO:0000256" key="2">
    <source>
        <dbReference type="ARBA" id="ARBA00023277"/>
    </source>
</evidence>
<keyword evidence="2" id="KW-0119">Carbohydrate metabolism</keyword>
<evidence type="ECO:0000259" key="5">
    <source>
        <dbReference type="Pfam" id="PF09095"/>
    </source>
</evidence>
<protein>
    <recommendedName>
        <fullName evidence="8">4-alpha-glucanotransferase</fullName>
    </recommendedName>
</protein>
<dbReference type="SUPFAM" id="SSF88688">
    <property type="entry name" value="Families 57/38 glycoside transferase middle domain"/>
    <property type="match status" value="1"/>
</dbReference>
<evidence type="ECO:0000313" key="7">
    <source>
        <dbReference type="Proteomes" id="UP000230052"/>
    </source>
</evidence>
<dbReference type="InterPro" id="IPR011330">
    <property type="entry name" value="Glyco_hydro/deAcase_b/a-brl"/>
</dbReference>
<comment type="caution">
    <text evidence="6">The sequence shown here is derived from an EMBL/GenBank/DDBJ whole genome shotgun (WGS) entry which is preliminary data.</text>
</comment>
<dbReference type="CDD" id="cd10793">
    <property type="entry name" value="GH57N_TLGT_like"/>
    <property type="match status" value="1"/>
</dbReference>
<sequence length="679" mass="78419">MNKIYFAIALHFHQPIGNFEKVIERAYSSCYGPFFRILSDYPEVKVMIHISGCLLDYFDSYHPEAIEFLKTMVDRGQVEMMGGGYYEPILTAIPERDVIGQIEMMSEYIKKRFGSTPKGMWIAERVWKPEVAPIIHKAGVRYSILDDEHFIRSGVKEQNMHGYFLTDSGKEKIAIFPSDKKLRYMIPFKPPEETINYFKELAGKKKGMLFTYGDDGEKFGEWPGTYSWVYESQWLVKFFDALTKNKDWIELVHFAGYLKKHKVENALTVKQGSYKEMMEWSDGCWLNFLSKYEETNQMHKKMNYISSKLEKIAGGADKADEKNIEKARIELYKGQCNCAYWHGVFGGLYLYHLRNAIYKHLIESEKILDSLIHKDASGWLDINESDFYMNGKSAYTVENKEFSICVDQRQGGIIKELDYKPIAFNLVNTLSRKKEAYHQKILDAKEGVSGSKVATIHDDFRTVDPAFKNMLIYDKFGRYFFRTYFVKKDLKLDDFMYSSYKELGSFSNAAYEARIKGEKSLVLEHEGSVLGSKIKLEKRINLRPKGEIEIECSAEKKSASKLNALLGAEFNITMPDLNSDRYHYSIDNLSIEGLNSHGSLCPVSSFGIEDSAKECGIIFNFSKQPAAVLYFPVKTISQSERAYELNYQCSCLFFLWEPEFGKNNMFDFKMKFVIVKSAG</sequence>
<evidence type="ECO:0008006" key="8">
    <source>
        <dbReference type="Google" id="ProtNLM"/>
    </source>
</evidence>
<feature type="domain" description="Alpha-amylase/4-alpha-glucanotransferase C-terminal" evidence="5">
    <location>
        <begin position="386"/>
        <end position="669"/>
    </location>
</feature>
<dbReference type="Pfam" id="PF09094">
    <property type="entry name" value="AmyA-A_glucT_m"/>
    <property type="match status" value="1"/>
</dbReference>
<evidence type="ECO:0000313" key="6">
    <source>
        <dbReference type="EMBL" id="PIU42432.1"/>
    </source>
</evidence>
<accession>A0A2J0KVA4</accession>
<dbReference type="InterPro" id="IPR015179">
    <property type="entry name" value="A-amylase/a-glucTrfase_C"/>
</dbReference>
<dbReference type="InterPro" id="IPR014718">
    <property type="entry name" value="GH-type_carb-bd"/>
</dbReference>
<dbReference type="PANTHER" id="PTHR36306">
    <property type="entry name" value="ALPHA-AMYLASE-RELATED-RELATED"/>
    <property type="match status" value="1"/>
</dbReference>
<evidence type="ECO:0000256" key="1">
    <source>
        <dbReference type="ARBA" id="ARBA00006821"/>
    </source>
</evidence>
<dbReference type="InterPro" id="IPR028995">
    <property type="entry name" value="Glyco_hydro_57/38_cen_sf"/>
</dbReference>
<dbReference type="InterPro" id="IPR004300">
    <property type="entry name" value="Glyco_hydro_57_N"/>
</dbReference>
<proteinExistence type="inferred from homology"/>
<dbReference type="Pfam" id="PF09095">
    <property type="entry name" value="AmyA-gluTrfs_C"/>
    <property type="match status" value="1"/>
</dbReference>
<dbReference type="InterPro" id="IPR052046">
    <property type="entry name" value="GH57_Enzymes"/>
</dbReference>
<dbReference type="Gene3D" id="2.70.98.10">
    <property type="match status" value="1"/>
</dbReference>
<dbReference type="PANTHER" id="PTHR36306:SF1">
    <property type="entry name" value="ALPHA-AMYLASE-RELATED"/>
    <property type="match status" value="1"/>
</dbReference>
<comment type="similarity">
    <text evidence="1">Belongs to the glycosyl hydrolase 57 family.</text>
</comment>
<dbReference type="Gene3D" id="3.20.110.20">
    <property type="match status" value="1"/>
</dbReference>
<feature type="domain" description="Glycoside hydrolase family 57 N-terminal" evidence="3">
    <location>
        <begin position="20"/>
        <end position="267"/>
    </location>
</feature>
<evidence type="ECO:0000259" key="4">
    <source>
        <dbReference type="Pfam" id="PF09094"/>
    </source>
</evidence>
<dbReference type="GO" id="GO:0005975">
    <property type="term" value="P:carbohydrate metabolic process"/>
    <property type="evidence" value="ECO:0007669"/>
    <property type="project" value="InterPro"/>
</dbReference>
<dbReference type="Pfam" id="PF03065">
    <property type="entry name" value="Glyco_hydro_57"/>
    <property type="match status" value="1"/>
</dbReference>
<dbReference type="SUPFAM" id="SSF88713">
    <property type="entry name" value="Glycoside hydrolase/deacetylase"/>
    <property type="match status" value="1"/>
</dbReference>
<dbReference type="InterPro" id="IPR015178">
    <property type="entry name" value="A-amylase/a-glucTrfase_central"/>
</dbReference>
<dbReference type="EMBL" id="PEWV01000005">
    <property type="protein sequence ID" value="PIU42432.1"/>
    <property type="molecule type" value="Genomic_DNA"/>
</dbReference>
<dbReference type="GO" id="GO:0030246">
    <property type="term" value="F:carbohydrate binding"/>
    <property type="evidence" value="ECO:0007669"/>
    <property type="project" value="InterPro"/>
</dbReference>
<dbReference type="SUPFAM" id="SSF74650">
    <property type="entry name" value="Galactose mutarotase-like"/>
    <property type="match status" value="1"/>
</dbReference>
<dbReference type="Proteomes" id="UP000230052">
    <property type="component" value="Unassembled WGS sequence"/>
</dbReference>
<dbReference type="AlphaFoldDB" id="A0A2J0KVA4"/>
<organism evidence="6 7">
    <name type="scientific">Candidatus Aquitaenariimonas noxiae</name>
    <dbReference type="NCBI Taxonomy" id="1974741"/>
    <lineage>
        <taxon>Bacteria</taxon>
        <taxon>Pseudomonadati</taxon>
        <taxon>Candidatus Omnitrophota</taxon>
        <taxon>Candidatus Aquitaenariimonas</taxon>
    </lineage>
</organism>
<reference evidence="6 7" key="1">
    <citation type="submission" date="2017-09" db="EMBL/GenBank/DDBJ databases">
        <title>Depth-based differentiation of microbial function through sediment-hosted aquifers and enrichment of novel symbionts in the deep terrestrial subsurface.</title>
        <authorList>
            <person name="Probst A.J."/>
            <person name="Ladd B."/>
            <person name="Jarett J.K."/>
            <person name="Geller-Mcgrath D.E."/>
            <person name="Sieber C.M."/>
            <person name="Emerson J.B."/>
            <person name="Anantharaman K."/>
            <person name="Thomas B.C."/>
            <person name="Malmstrom R."/>
            <person name="Stieglmeier M."/>
            <person name="Klingl A."/>
            <person name="Woyke T."/>
            <person name="Ryan C.M."/>
            <person name="Banfield J.F."/>
        </authorList>
    </citation>
    <scope>NUCLEOTIDE SEQUENCE [LARGE SCALE GENOMIC DNA]</scope>
    <source>
        <strain evidence="6">CG07_land_8_20_14_0_80_42_15</strain>
    </source>
</reference>